<dbReference type="InterPro" id="IPR000182">
    <property type="entry name" value="GNAT_dom"/>
</dbReference>
<evidence type="ECO:0000256" key="1">
    <source>
        <dbReference type="ARBA" id="ARBA00022679"/>
    </source>
</evidence>
<dbReference type="InterPro" id="IPR050832">
    <property type="entry name" value="Bact_Acetyltransf"/>
</dbReference>
<accession>A0ABV6MTW5</accession>
<dbReference type="CDD" id="cd04301">
    <property type="entry name" value="NAT_SF"/>
    <property type="match status" value="1"/>
</dbReference>
<dbReference type="EMBL" id="JBHLUD010000006">
    <property type="protein sequence ID" value="MFC0543602.1"/>
    <property type="molecule type" value="Genomic_DNA"/>
</dbReference>
<evidence type="ECO:0000313" key="5">
    <source>
        <dbReference type="Proteomes" id="UP001589810"/>
    </source>
</evidence>
<dbReference type="Gene3D" id="3.40.630.30">
    <property type="match status" value="1"/>
</dbReference>
<sequence length="164" mass="18035">MAILLFNHAPIRTALPGDEDTVLDLLAGASSWLRGRGIEQWPERFPLESVREQIAAGEALLVGKPAVATVVVTASEPDLWGDNAVPAYYISQLAVAREAGGRGLGYRILDWVQAAASAKGWRYVRLAAAKDNPGLRRYYEKAGFLHVGDPDNTHFPTSLYERYR</sequence>
<organism evidence="4 5">
    <name type="scientific">Kutzneria chonburiensis</name>
    <dbReference type="NCBI Taxonomy" id="1483604"/>
    <lineage>
        <taxon>Bacteria</taxon>
        <taxon>Bacillati</taxon>
        <taxon>Actinomycetota</taxon>
        <taxon>Actinomycetes</taxon>
        <taxon>Pseudonocardiales</taxon>
        <taxon>Pseudonocardiaceae</taxon>
        <taxon>Kutzneria</taxon>
    </lineage>
</organism>
<evidence type="ECO:0000313" key="4">
    <source>
        <dbReference type="EMBL" id="MFC0543602.1"/>
    </source>
</evidence>
<gene>
    <name evidence="4" type="ORF">ACFFH7_19020</name>
</gene>
<evidence type="ECO:0000256" key="2">
    <source>
        <dbReference type="ARBA" id="ARBA00023315"/>
    </source>
</evidence>
<proteinExistence type="predicted"/>
<dbReference type="PANTHER" id="PTHR43877:SF2">
    <property type="entry name" value="AMINOALKYLPHOSPHONATE N-ACETYLTRANSFERASE-RELATED"/>
    <property type="match status" value="1"/>
</dbReference>
<reference evidence="4 5" key="1">
    <citation type="submission" date="2024-09" db="EMBL/GenBank/DDBJ databases">
        <authorList>
            <person name="Sun Q."/>
            <person name="Mori K."/>
        </authorList>
    </citation>
    <scope>NUCLEOTIDE SEQUENCE [LARGE SCALE GENOMIC DNA]</scope>
    <source>
        <strain evidence="4 5">TBRC 1432</strain>
    </source>
</reference>
<feature type="domain" description="N-acetyltransferase" evidence="3">
    <location>
        <begin position="9"/>
        <end position="164"/>
    </location>
</feature>
<dbReference type="PROSITE" id="PS51186">
    <property type="entry name" value="GNAT"/>
    <property type="match status" value="1"/>
</dbReference>
<dbReference type="Pfam" id="PF00583">
    <property type="entry name" value="Acetyltransf_1"/>
    <property type="match status" value="1"/>
</dbReference>
<keyword evidence="2 4" id="KW-0012">Acyltransferase</keyword>
<dbReference type="PANTHER" id="PTHR43877">
    <property type="entry name" value="AMINOALKYLPHOSPHONATE N-ACETYLTRANSFERASE-RELATED-RELATED"/>
    <property type="match status" value="1"/>
</dbReference>
<evidence type="ECO:0000259" key="3">
    <source>
        <dbReference type="PROSITE" id="PS51186"/>
    </source>
</evidence>
<dbReference type="GO" id="GO:0016746">
    <property type="term" value="F:acyltransferase activity"/>
    <property type="evidence" value="ECO:0007669"/>
    <property type="project" value="UniProtKB-KW"/>
</dbReference>
<dbReference type="RefSeq" id="WP_273940154.1">
    <property type="nucleotide sequence ID" value="NZ_CP097263.1"/>
</dbReference>
<keyword evidence="1 4" id="KW-0808">Transferase</keyword>
<dbReference type="Proteomes" id="UP001589810">
    <property type="component" value="Unassembled WGS sequence"/>
</dbReference>
<dbReference type="SUPFAM" id="SSF55729">
    <property type="entry name" value="Acyl-CoA N-acyltransferases (Nat)"/>
    <property type="match status" value="1"/>
</dbReference>
<comment type="caution">
    <text evidence="4">The sequence shown here is derived from an EMBL/GenBank/DDBJ whole genome shotgun (WGS) entry which is preliminary data.</text>
</comment>
<keyword evidence="5" id="KW-1185">Reference proteome</keyword>
<protein>
    <submittedName>
        <fullName evidence="4">GNAT family N-acetyltransferase</fullName>
        <ecNumber evidence="4">2.3.-.-</ecNumber>
    </submittedName>
</protein>
<name>A0ABV6MTW5_9PSEU</name>
<dbReference type="InterPro" id="IPR016181">
    <property type="entry name" value="Acyl_CoA_acyltransferase"/>
</dbReference>
<dbReference type="EC" id="2.3.-.-" evidence="4"/>